<gene>
    <name evidence="3" type="primary">LOC108038459</name>
</gene>
<reference evidence="3" key="1">
    <citation type="submission" date="2025-08" db="UniProtKB">
        <authorList>
            <consortium name="RefSeq"/>
        </authorList>
    </citation>
    <scope>IDENTIFICATION</scope>
</reference>
<dbReference type="GO" id="GO:0004867">
    <property type="term" value="F:serine-type endopeptidase inhibitor activity"/>
    <property type="evidence" value="ECO:0007669"/>
    <property type="project" value="UniProtKB-KW"/>
</dbReference>
<dbReference type="Pfam" id="PF00014">
    <property type="entry name" value="Kunitz_BPTI"/>
    <property type="match status" value="1"/>
</dbReference>
<proteinExistence type="predicted"/>
<dbReference type="AlphaFoldDB" id="A0A6P4DYI5"/>
<feature type="domain" description="BPTI/Kunitz inhibitor" evidence="2">
    <location>
        <begin position="32"/>
        <end position="89"/>
    </location>
</feature>
<evidence type="ECO:0000313" key="3">
    <source>
        <dbReference type="RefSeq" id="XP_016970775.1"/>
    </source>
</evidence>
<evidence type="ECO:0000256" key="1">
    <source>
        <dbReference type="SAM" id="SignalP"/>
    </source>
</evidence>
<feature type="chain" id="PRO_5028219470" evidence="1">
    <location>
        <begin position="20"/>
        <end position="91"/>
    </location>
</feature>
<keyword evidence="3" id="KW-0646">Protease inhibitor</keyword>
<dbReference type="CDD" id="cd00109">
    <property type="entry name" value="Kunitz-type"/>
    <property type="match status" value="1"/>
</dbReference>
<dbReference type="SMART" id="SM00131">
    <property type="entry name" value="KU"/>
    <property type="match status" value="1"/>
</dbReference>
<feature type="signal peptide" evidence="1">
    <location>
        <begin position="1"/>
        <end position="19"/>
    </location>
</feature>
<dbReference type="OrthoDB" id="4473401at2759"/>
<accession>A0A6P4DYI5</accession>
<dbReference type="PROSITE" id="PS50279">
    <property type="entry name" value="BPTI_KUNITZ_2"/>
    <property type="match status" value="1"/>
</dbReference>
<dbReference type="SUPFAM" id="SSF57362">
    <property type="entry name" value="BPTI-like"/>
    <property type="match status" value="1"/>
</dbReference>
<keyword evidence="1" id="KW-0732">Signal</keyword>
<sequence length="91" mass="10520">MKCLLILVCLTIYVACIEAQNVCPGRSFTQLCTGNRDEGNNNGRWCGLTAMNEMWFYNSRNRNCEKMRYRGCGGNNNRYCSVQDCQTKCRR</sequence>
<keyword evidence="3" id="KW-0722">Serine protease inhibitor</keyword>
<dbReference type="InterPro" id="IPR036880">
    <property type="entry name" value="Kunitz_BPTI_sf"/>
</dbReference>
<evidence type="ECO:0000259" key="2">
    <source>
        <dbReference type="PROSITE" id="PS50279"/>
    </source>
</evidence>
<dbReference type="InterPro" id="IPR002223">
    <property type="entry name" value="Kunitz_BPTI"/>
</dbReference>
<organism evidence="3">
    <name type="scientific">Drosophila rhopaloa</name>
    <name type="common">Fruit fly</name>
    <dbReference type="NCBI Taxonomy" id="1041015"/>
    <lineage>
        <taxon>Eukaryota</taxon>
        <taxon>Metazoa</taxon>
        <taxon>Ecdysozoa</taxon>
        <taxon>Arthropoda</taxon>
        <taxon>Hexapoda</taxon>
        <taxon>Insecta</taxon>
        <taxon>Pterygota</taxon>
        <taxon>Neoptera</taxon>
        <taxon>Endopterygota</taxon>
        <taxon>Diptera</taxon>
        <taxon>Brachycera</taxon>
        <taxon>Muscomorpha</taxon>
        <taxon>Ephydroidea</taxon>
        <taxon>Drosophilidae</taxon>
        <taxon>Drosophila</taxon>
        <taxon>Sophophora</taxon>
    </lineage>
</organism>
<name>A0A6P4DYI5_DRORH</name>
<dbReference type="RefSeq" id="XP_016970775.1">
    <property type="nucleotide sequence ID" value="XM_017115286.1"/>
</dbReference>
<protein>
    <submittedName>
        <fullName evidence="3">Male accessory gland serine protease inhibitor-like</fullName>
    </submittedName>
</protein>
<dbReference type="Gene3D" id="4.10.410.10">
    <property type="entry name" value="Pancreatic trypsin inhibitor Kunitz domain"/>
    <property type="match status" value="1"/>
</dbReference>